<dbReference type="RefSeq" id="WP_074998439.1">
    <property type="nucleotide sequence ID" value="NZ_FOGO01000001.1"/>
</dbReference>
<dbReference type="InterPro" id="IPR022398">
    <property type="entry name" value="Peptidase_S8_His-AS"/>
</dbReference>
<dbReference type="PROSITE" id="PS00136">
    <property type="entry name" value="SUBTILASE_ASP"/>
    <property type="match status" value="1"/>
</dbReference>
<dbReference type="Pfam" id="PF00082">
    <property type="entry name" value="Peptidase_S8"/>
    <property type="match status" value="1"/>
</dbReference>
<dbReference type="InterPro" id="IPR010259">
    <property type="entry name" value="S8pro/Inhibitor_I9"/>
</dbReference>
<dbReference type="CDD" id="cd04077">
    <property type="entry name" value="Peptidases_S8_PCSK9_ProteinaseK_like"/>
    <property type="match status" value="1"/>
</dbReference>
<dbReference type="InterPro" id="IPR006311">
    <property type="entry name" value="TAT_signal"/>
</dbReference>
<proteinExistence type="inferred from homology"/>
<name>A0A1H9NNL2_9ACTN</name>
<evidence type="ECO:0000313" key="10">
    <source>
        <dbReference type="EMBL" id="SER37528.1"/>
    </source>
</evidence>
<dbReference type="Gene3D" id="3.40.50.200">
    <property type="entry name" value="Peptidase S8/S53 domain"/>
    <property type="match status" value="1"/>
</dbReference>
<reference evidence="11" key="1">
    <citation type="submission" date="2016-10" db="EMBL/GenBank/DDBJ databases">
        <authorList>
            <person name="Varghese N."/>
            <person name="Submissions S."/>
        </authorList>
    </citation>
    <scope>NUCLEOTIDE SEQUENCE [LARGE SCALE GENOMIC DNA]</scope>
    <source>
        <strain evidence="11">CGMCC 4.6825</strain>
    </source>
</reference>
<dbReference type="OrthoDB" id="9798386at2"/>
<dbReference type="Gene3D" id="3.30.70.80">
    <property type="entry name" value="Peptidase S8 propeptide/proteinase inhibitor I9"/>
    <property type="match status" value="1"/>
</dbReference>
<evidence type="ECO:0000256" key="2">
    <source>
        <dbReference type="ARBA" id="ARBA00022670"/>
    </source>
</evidence>
<dbReference type="InterPro" id="IPR036852">
    <property type="entry name" value="Peptidase_S8/S53_dom_sf"/>
</dbReference>
<dbReference type="PROSITE" id="PS51318">
    <property type="entry name" value="TAT"/>
    <property type="match status" value="1"/>
</dbReference>
<dbReference type="InterPro" id="IPR023828">
    <property type="entry name" value="Peptidase_S8_Ser-AS"/>
</dbReference>
<dbReference type="InterPro" id="IPR034193">
    <property type="entry name" value="PCSK9_ProteinaseK-like"/>
</dbReference>
<evidence type="ECO:0000256" key="3">
    <source>
        <dbReference type="ARBA" id="ARBA00022801"/>
    </source>
</evidence>
<dbReference type="FunFam" id="3.40.50.200:FF:000014">
    <property type="entry name" value="Proteinase K"/>
    <property type="match status" value="1"/>
</dbReference>
<evidence type="ECO:0000256" key="1">
    <source>
        <dbReference type="ARBA" id="ARBA00011073"/>
    </source>
</evidence>
<dbReference type="EMBL" id="FOGO01000001">
    <property type="protein sequence ID" value="SER37528.1"/>
    <property type="molecule type" value="Genomic_DNA"/>
</dbReference>
<accession>A0A1H9NNL2</accession>
<sequence length="404" mass="40546">MAVTRRKVALGISAAVAAAAVGTVTALPANASPEAPAHGTVLGAHSAQAVKGSYIVTMKKSAVSTKAAAAKGRSVISDHGGKVRRTFTKALNGYSAKMSASEAAELAADPAVDKVYANQKHTVTGEQANPPSWGLDRIDTPELNLDDKYVYPDSAGEGVTAYIIDTGVRTTHEDFGGRATSGFDAVDGDDDASDGNGHGTHVASTVAGEAHGVAKKADVVAVRVLDDQGSGTTEQVVAGIDWVTKNAESPSVANMSLGGGADEALDTAVQNSIKAGVTFAVAAGNESSDAGNSSPARVKEALTVGATDNKDAQASFSNYGDALDLYAPGVDITGAWNTGDDATDTISGTSMASPHVAGAAAVYLSGHKDATPEAVSKALTDGASEDVVGNPGQGSPNLLLNIVE</sequence>
<organism evidence="10 11">
    <name type="scientific">Streptomyces qinglanensis</name>
    <dbReference type="NCBI Taxonomy" id="943816"/>
    <lineage>
        <taxon>Bacteria</taxon>
        <taxon>Bacillati</taxon>
        <taxon>Actinomycetota</taxon>
        <taxon>Actinomycetes</taxon>
        <taxon>Kitasatosporales</taxon>
        <taxon>Streptomycetaceae</taxon>
        <taxon>Streptomyces</taxon>
    </lineage>
</organism>
<dbReference type="InterPro" id="IPR050131">
    <property type="entry name" value="Peptidase_S8_subtilisin-like"/>
</dbReference>
<dbReference type="PANTHER" id="PTHR43806">
    <property type="entry name" value="PEPTIDASE S8"/>
    <property type="match status" value="1"/>
</dbReference>
<evidence type="ECO:0000259" key="9">
    <source>
        <dbReference type="Pfam" id="PF05922"/>
    </source>
</evidence>
<evidence type="ECO:0000256" key="7">
    <source>
        <dbReference type="SAM" id="SignalP"/>
    </source>
</evidence>
<keyword evidence="4 5" id="KW-0720">Serine protease</keyword>
<keyword evidence="2 5" id="KW-0645">Protease</keyword>
<dbReference type="InterPro" id="IPR000209">
    <property type="entry name" value="Peptidase_S8/S53_dom"/>
</dbReference>
<dbReference type="GO" id="GO:0004252">
    <property type="term" value="F:serine-type endopeptidase activity"/>
    <property type="evidence" value="ECO:0007669"/>
    <property type="project" value="UniProtKB-UniRule"/>
</dbReference>
<keyword evidence="7" id="KW-0732">Signal</keyword>
<dbReference type="STRING" id="943816.AN217_09315"/>
<dbReference type="GO" id="GO:0006508">
    <property type="term" value="P:proteolysis"/>
    <property type="evidence" value="ECO:0007669"/>
    <property type="project" value="UniProtKB-KW"/>
</dbReference>
<comment type="similarity">
    <text evidence="1 5 6">Belongs to the peptidase S8 family.</text>
</comment>
<dbReference type="Proteomes" id="UP000182841">
    <property type="component" value="Unassembled WGS sequence"/>
</dbReference>
<dbReference type="GO" id="GO:0005615">
    <property type="term" value="C:extracellular space"/>
    <property type="evidence" value="ECO:0007669"/>
    <property type="project" value="TreeGrafter"/>
</dbReference>
<dbReference type="Pfam" id="PF05922">
    <property type="entry name" value="Inhibitor_I9"/>
    <property type="match status" value="1"/>
</dbReference>
<feature type="domain" description="Inhibitor I9" evidence="9">
    <location>
        <begin position="53"/>
        <end position="120"/>
    </location>
</feature>
<evidence type="ECO:0000256" key="4">
    <source>
        <dbReference type="ARBA" id="ARBA00022825"/>
    </source>
</evidence>
<feature type="active site" description="Charge relay system" evidence="5">
    <location>
        <position position="350"/>
    </location>
</feature>
<dbReference type="InterPro" id="IPR037045">
    <property type="entry name" value="S8pro/Inhibitor_I9_sf"/>
</dbReference>
<feature type="active site" description="Charge relay system" evidence="5">
    <location>
        <position position="198"/>
    </location>
</feature>
<dbReference type="SUPFAM" id="SSF54897">
    <property type="entry name" value="Protease propeptides/inhibitors"/>
    <property type="match status" value="1"/>
</dbReference>
<feature type="signal peptide" evidence="7">
    <location>
        <begin position="1"/>
        <end position="31"/>
    </location>
</feature>
<dbReference type="PANTHER" id="PTHR43806:SF11">
    <property type="entry name" value="CEREVISIN-RELATED"/>
    <property type="match status" value="1"/>
</dbReference>
<gene>
    <name evidence="10" type="ORF">SAMN05421870_101538</name>
</gene>
<feature type="active site" description="Charge relay system" evidence="5">
    <location>
        <position position="165"/>
    </location>
</feature>
<keyword evidence="3 5" id="KW-0378">Hydrolase</keyword>
<feature type="domain" description="Peptidase S8/S53" evidence="8">
    <location>
        <begin position="156"/>
        <end position="383"/>
    </location>
</feature>
<dbReference type="PROSITE" id="PS51892">
    <property type="entry name" value="SUBTILASE"/>
    <property type="match status" value="1"/>
</dbReference>
<dbReference type="AlphaFoldDB" id="A0A1H9NNL2"/>
<dbReference type="PROSITE" id="PS00137">
    <property type="entry name" value="SUBTILASE_HIS"/>
    <property type="match status" value="1"/>
</dbReference>
<feature type="chain" id="PRO_5010209395" evidence="7">
    <location>
        <begin position="32"/>
        <end position="404"/>
    </location>
</feature>
<evidence type="ECO:0000259" key="8">
    <source>
        <dbReference type="Pfam" id="PF00082"/>
    </source>
</evidence>
<evidence type="ECO:0000256" key="5">
    <source>
        <dbReference type="PROSITE-ProRule" id="PRU01240"/>
    </source>
</evidence>
<keyword evidence="11" id="KW-1185">Reference proteome</keyword>
<dbReference type="PRINTS" id="PR00723">
    <property type="entry name" value="SUBTILISIN"/>
</dbReference>
<dbReference type="SUPFAM" id="SSF52743">
    <property type="entry name" value="Subtilisin-like"/>
    <property type="match status" value="1"/>
</dbReference>
<evidence type="ECO:0000313" key="11">
    <source>
        <dbReference type="Proteomes" id="UP000182841"/>
    </source>
</evidence>
<evidence type="ECO:0000256" key="6">
    <source>
        <dbReference type="RuleBase" id="RU003355"/>
    </source>
</evidence>
<dbReference type="InterPro" id="IPR015500">
    <property type="entry name" value="Peptidase_S8_subtilisin-rel"/>
</dbReference>
<dbReference type="InterPro" id="IPR023827">
    <property type="entry name" value="Peptidase_S8_Asp-AS"/>
</dbReference>
<protein>
    <submittedName>
        <fullName evidence="10">Peptidase inhibitor I9</fullName>
    </submittedName>
</protein>
<dbReference type="PROSITE" id="PS00138">
    <property type="entry name" value="SUBTILASE_SER"/>
    <property type="match status" value="1"/>
</dbReference>